<sequence length="242" mass="26999">MPPPPNKPFDLKSVARLFNDTIRVVREGPTPDFDPAAIEWLKAARHKLMRDIETHYYELEKALHNPSSQPAWIDPQKSLCLLTTMIPDVLEPYKFAFLANLVALVKDCGFNVCNSDAGPWIGLYIRFPTQVGEHPTAPAAVPQSLHVEDEFSWLAQGDGGRDRKPSVGAFTATNFGSLLAGVRGETETTPNTSLAKKRRRASGPVKEEPEEEGRRLRSMTRASSAETLRSHRGGRKRVKREE</sequence>
<organism evidence="2 3">
    <name type="scientific">Mycena maculata</name>
    <dbReference type="NCBI Taxonomy" id="230809"/>
    <lineage>
        <taxon>Eukaryota</taxon>
        <taxon>Fungi</taxon>
        <taxon>Dikarya</taxon>
        <taxon>Basidiomycota</taxon>
        <taxon>Agaricomycotina</taxon>
        <taxon>Agaricomycetes</taxon>
        <taxon>Agaricomycetidae</taxon>
        <taxon>Agaricales</taxon>
        <taxon>Marasmiineae</taxon>
        <taxon>Mycenaceae</taxon>
        <taxon>Mycena</taxon>
    </lineage>
</organism>
<name>A0AAD7K572_9AGAR</name>
<feature type="region of interest" description="Disordered" evidence="1">
    <location>
        <begin position="181"/>
        <end position="242"/>
    </location>
</feature>
<dbReference type="Proteomes" id="UP001215280">
    <property type="component" value="Unassembled WGS sequence"/>
</dbReference>
<feature type="compositionally biased region" description="Basic residues" evidence="1">
    <location>
        <begin position="230"/>
        <end position="242"/>
    </location>
</feature>
<accession>A0AAD7K572</accession>
<evidence type="ECO:0000256" key="1">
    <source>
        <dbReference type="SAM" id="MobiDB-lite"/>
    </source>
</evidence>
<comment type="caution">
    <text evidence="2">The sequence shown here is derived from an EMBL/GenBank/DDBJ whole genome shotgun (WGS) entry which is preliminary data.</text>
</comment>
<keyword evidence="3" id="KW-1185">Reference proteome</keyword>
<dbReference type="EMBL" id="JARJLG010000013">
    <property type="protein sequence ID" value="KAJ7776001.1"/>
    <property type="molecule type" value="Genomic_DNA"/>
</dbReference>
<evidence type="ECO:0000313" key="3">
    <source>
        <dbReference type="Proteomes" id="UP001215280"/>
    </source>
</evidence>
<dbReference type="AlphaFoldDB" id="A0AAD7K572"/>
<evidence type="ECO:0000313" key="2">
    <source>
        <dbReference type="EMBL" id="KAJ7776001.1"/>
    </source>
</evidence>
<protein>
    <submittedName>
        <fullName evidence="2">Uncharacterized protein</fullName>
    </submittedName>
</protein>
<proteinExistence type="predicted"/>
<reference evidence="2" key="1">
    <citation type="submission" date="2023-03" db="EMBL/GenBank/DDBJ databases">
        <title>Massive genome expansion in bonnet fungi (Mycena s.s.) driven by repeated elements and novel gene families across ecological guilds.</title>
        <authorList>
            <consortium name="Lawrence Berkeley National Laboratory"/>
            <person name="Harder C.B."/>
            <person name="Miyauchi S."/>
            <person name="Viragh M."/>
            <person name="Kuo A."/>
            <person name="Thoen E."/>
            <person name="Andreopoulos B."/>
            <person name="Lu D."/>
            <person name="Skrede I."/>
            <person name="Drula E."/>
            <person name="Henrissat B."/>
            <person name="Morin E."/>
            <person name="Kohler A."/>
            <person name="Barry K."/>
            <person name="LaButti K."/>
            <person name="Morin E."/>
            <person name="Salamov A."/>
            <person name="Lipzen A."/>
            <person name="Mereny Z."/>
            <person name="Hegedus B."/>
            <person name="Baldrian P."/>
            <person name="Stursova M."/>
            <person name="Weitz H."/>
            <person name="Taylor A."/>
            <person name="Grigoriev I.V."/>
            <person name="Nagy L.G."/>
            <person name="Martin F."/>
            <person name="Kauserud H."/>
        </authorList>
    </citation>
    <scope>NUCLEOTIDE SEQUENCE</scope>
    <source>
        <strain evidence="2">CBHHK188m</strain>
    </source>
</reference>
<gene>
    <name evidence="2" type="ORF">DFH07DRAFT_798996</name>
</gene>